<reference evidence="1" key="1">
    <citation type="submission" date="2021-03" db="EMBL/GenBank/DDBJ databases">
        <title>Draft genome sequence of rust myrtle Austropuccinia psidii MF-1, a brazilian biotype.</title>
        <authorList>
            <person name="Quecine M.C."/>
            <person name="Pachon D.M.R."/>
            <person name="Bonatelli M.L."/>
            <person name="Correr F.H."/>
            <person name="Franceschini L.M."/>
            <person name="Leite T.F."/>
            <person name="Margarido G.R.A."/>
            <person name="Almeida C.A."/>
            <person name="Ferrarezi J.A."/>
            <person name="Labate C.A."/>
        </authorList>
    </citation>
    <scope>NUCLEOTIDE SEQUENCE</scope>
    <source>
        <strain evidence="1">MF-1</strain>
    </source>
</reference>
<gene>
    <name evidence="1" type="ORF">O181_103839</name>
</gene>
<sequence>MSSHNQSYGSGYSDFLKAFTTEEVEELLFFYPSSRSGKMEIWGWANNYRSSPSSPSALSALSRDSSPFLLGGGTRSQNGYLCVHQG</sequence>
<evidence type="ECO:0000313" key="2">
    <source>
        <dbReference type="Proteomes" id="UP000765509"/>
    </source>
</evidence>
<protein>
    <submittedName>
        <fullName evidence="1">Uncharacterized protein</fullName>
    </submittedName>
</protein>
<comment type="caution">
    <text evidence="1">The sequence shown here is derived from an EMBL/GenBank/DDBJ whole genome shotgun (WGS) entry which is preliminary data.</text>
</comment>
<organism evidence="1 2">
    <name type="scientific">Austropuccinia psidii MF-1</name>
    <dbReference type="NCBI Taxonomy" id="1389203"/>
    <lineage>
        <taxon>Eukaryota</taxon>
        <taxon>Fungi</taxon>
        <taxon>Dikarya</taxon>
        <taxon>Basidiomycota</taxon>
        <taxon>Pucciniomycotina</taxon>
        <taxon>Pucciniomycetes</taxon>
        <taxon>Pucciniales</taxon>
        <taxon>Sphaerophragmiaceae</taxon>
        <taxon>Austropuccinia</taxon>
    </lineage>
</organism>
<dbReference type="EMBL" id="AVOT02075363">
    <property type="protein sequence ID" value="MBW0564124.1"/>
    <property type="molecule type" value="Genomic_DNA"/>
</dbReference>
<keyword evidence="2" id="KW-1185">Reference proteome</keyword>
<proteinExistence type="predicted"/>
<dbReference type="AlphaFoldDB" id="A0A9Q3PJL4"/>
<name>A0A9Q3PJL4_9BASI</name>
<evidence type="ECO:0000313" key="1">
    <source>
        <dbReference type="EMBL" id="MBW0564124.1"/>
    </source>
</evidence>
<dbReference type="Proteomes" id="UP000765509">
    <property type="component" value="Unassembled WGS sequence"/>
</dbReference>
<accession>A0A9Q3PJL4</accession>